<dbReference type="InterPro" id="IPR050256">
    <property type="entry name" value="Glycosyltransferase_2"/>
</dbReference>
<dbReference type="InterPro" id="IPR001173">
    <property type="entry name" value="Glyco_trans_2-like"/>
</dbReference>
<dbReference type="eggNOG" id="COG0463">
    <property type="taxonomic scope" value="Bacteria"/>
</dbReference>
<feature type="region of interest" description="Disordered" evidence="1">
    <location>
        <begin position="1"/>
        <end position="48"/>
    </location>
</feature>
<dbReference type="Pfam" id="PF00535">
    <property type="entry name" value="Glycos_transf_2"/>
    <property type="match status" value="1"/>
</dbReference>
<dbReference type="KEGG" id="pzu:PHZ_c2242"/>
<dbReference type="Gene3D" id="3.90.550.10">
    <property type="entry name" value="Spore Coat Polysaccharide Biosynthesis Protein SpsA, Chain A"/>
    <property type="match status" value="1"/>
</dbReference>
<dbReference type="AlphaFoldDB" id="B4RF82"/>
<name>B4RF82_PHEZH</name>
<proteinExistence type="predicted"/>
<keyword evidence="4" id="KW-1185">Reference proteome</keyword>
<evidence type="ECO:0000313" key="4">
    <source>
        <dbReference type="Proteomes" id="UP000001868"/>
    </source>
</evidence>
<feature type="region of interest" description="Disordered" evidence="1">
    <location>
        <begin position="62"/>
        <end position="82"/>
    </location>
</feature>
<organism evidence="3 4">
    <name type="scientific">Phenylobacterium zucineum (strain HLK1)</name>
    <dbReference type="NCBI Taxonomy" id="450851"/>
    <lineage>
        <taxon>Bacteria</taxon>
        <taxon>Pseudomonadati</taxon>
        <taxon>Pseudomonadota</taxon>
        <taxon>Alphaproteobacteria</taxon>
        <taxon>Caulobacterales</taxon>
        <taxon>Caulobacteraceae</taxon>
        <taxon>Phenylobacterium</taxon>
    </lineage>
</organism>
<evidence type="ECO:0000313" key="3">
    <source>
        <dbReference type="EMBL" id="ACG78652.1"/>
    </source>
</evidence>
<feature type="compositionally biased region" description="Basic and acidic residues" evidence="1">
    <location>
        <begin position="16"/>
        <end position="31"/>
    </location>
</feature>
<gene>
    <name evidence="3" type="ordered locus">PHZ_c2242</name>
</gene>
<dbReference type="GO" id="GO:0016740">
    <property type="term" value="F:transferase activity"/>
    <property type="evidence" value="ECO:0007669"/>
    <property type="project" value="UniProtKB-KW"/>
</dbReference>
<dbReference type="STRING" id="450851.PHZ_c2242"/>
<dbReference type="SUPFAM" id="SSF53448">
    <property type="entry name" value="Nucleotide-diphospho-sugar transferases"/>
    <property type="match status" value="1"/>
</dbReference>
<evidence type="ECO:0000259" key="2">
    <source>
        <dbReference type="Pfam" id="PF00535"/>
    </source>
</evidence>
<keyword evidence="3" id="KW-0808">Transferase</keyword>
<dbReference type="PANTHER" id="PTHR48090">
    <property type="entry name" value="UNDECAPRENYL-PHOSPHATE 4-DEOXY-4-FORMAMIDO-L-ARABINOSE TRANSFERASE-RELATED"/>
    <property type="match status" value="1"/>
</dbReference>
<sequence length="341" mass="37161">MAGGGELRRGVPGLRRGRDPPAAERRPSDRHGRSHRGRGRGLGPHDARGVHAASLAGLFAAAGRHRGPGPGAGPSVTPGRDHVPEHVVERWRGRSKDHCVVIPVINEGERIGRLLSRMSALGIAEIADIVIVDGGSTDGSLAPARLDAAQVAGLVRKTGPGKLSAQLLCAYAFALDQGYRGVVTIDGNNKDDPDAIPAFVQALKDGWDFVQASRYVKGGVAENTPWLRDLAIRLIHAPALSLASGFRWTDTTQGFRAYSRRLLEDPRMAIFRPQFRDYELLAYMNYRAPRLGFRCLELPTARRYPKDEKTPTKIKPFQGEIALLRTLALVCLGRFNPPRVS</sequence>
<dbReference type="EMBL" id="CP000747">
    <property type="protein sequence ID" value="ACG78652.1"/>
    <property type="molecule type" value="Genomic_DNA"/>
</dbReference>
<dbReference type="Proteomes" id="UP000001868">
    <property type="component" value="Chromosome"/>
</dbReference>
<dbReference type="CDD" id="cd04179">
    <property type="entry name" value="DPM_DPG-synthase_like"/>
    <property type="match status" value="1"/>
</dbReference>
<dbReference type="HOGENOM" id="CLU_070050_0_0_5"/>
<dbReference type="CAZy" id="GT2">
    <property type="family name" value="Glycosyltransferase Family 2"/>
</dbReference>
<evidence type="ECO:0000256" key="1">
    <source>
        <dbReference type="SAM" id="MobiDB-lite"/>
    </source>
</evidence>
<protein>
    <submittedName>
        <fullName evidence="3">Glycosyltransferase involved in cell wall biogenesis</fullName>
    </submittedName>
</protein>
<dbReference type="InterPro" id="IPR029044">
    <property type="entry name" value="Nucleotide-diphossugar_trans"/>
</dbReference>
<accession>B4RF82</accession>
<feature type="domain" description="Glycosyltransferase 2-like" evidence="2">
    <location>
        <begin position="99"/>
        <end position="264"/>
    </location>
</feature>
<reference evidence="3 4" key="1">
    <citation type="journal article" date="2008" name="BMC Genomics">
        <title>Complete genome of Phenylobacterium zucineum - a novel facultative intracellular bacterium isolated from human erythroleukemia cell line K562.</title>
        <authorList>
            <person name="Luo Y."/>
            <person name="Xu X."/>
            <person name="Ding Z."/>
            <person name="Liu Z."/>
            <person name="Zhang B."/>
            <person name="Yan Z."/>
            <person name="Sun J."/>
            <person name="Hu S."/>
            <person name="Hu X."/>
        </authorList>
    </citation>
    <scope>NUCLEOTIDE SEQUENCE [LARGE SCALE GENOMIC DNA]</scope>
    <source>
        <strain evidence="3 4">HLK1</strain>
    </source>
</reference>